<dbReference type="AlphaFoldDB" id="A0A9P6CJ70"/>
<reference evidence="2" key="1">
    <citation type="submission" date="2020-11" db="EMBL/GenBank/DDBJ databases">
        <authorList>
            <consortium name="DOE Joint Genome Institute"/>
            <person name="Ahrendt S."/>
            <person name="Riley R."/>
            <person name="Andreopoulos W."/>
            <person name="Labutti K."/>
            <person name="Pangilinan J."/>
            <person name="Ruiz-Duenas F.J."/>
            <person name="Barrasa J.M."/>
            <person name="Sanchez-Garcia M."/>
            <person name="Camarero S."/>
            <person name="Miyauchi S."/>
            <person name="Serrano A."/>
            <person name="Linde D."/>
            <person name="Babiker R."/>
            <person name="Drula E."/>
            <person name="Ayuso-Fernandez I."/>
            <person name="Pacheco R."/>
            <person name="Padilla G."/>
            <person name="Ferreira P."/>
            <person name="Barriuso J."/>
            <person name="Kellner H."/>
            <person name="Castanera R."/>
            <person name="Alfaro M."/>
            <person name="Ramirez L."/>
            <person name="Pisabarro A.G."/>
            <person name="Kuo A."/>
            <person name="Tritt A."/>
            <person name="Lipzen A."/>
            <person name="He G."/>
            <person name="Yan M."/>
            <person name="Ng V."/>
            <person name="Cullen D."/>
            <person name="Martin F."/>
            <person name="Rosso M.-N."/>
            <person name="Henrissat B."/>
            <person name="Hibbett D."/>
            <person name="Martinez A.T."/>
            <person name="Grigoriev I.V."/>
        </authorList>
    </citation>
    <scope>NUCLEOTIDE SEQUENCE</scope>
    <source>
        <strain evidence="2">CBS 247.69</strain>
    </source>
</reference>
<gene>
    <name evidence="2" type="ORF">BDZ94DRAFT_786460</name>
</gene>
<accession>A0A9P6CJ70</accession>
<comment type="caution">
    <text evidence="2">The sequence shown here is derived from an EMBL/GenBank/DDBJ whole genome shotgun (WGS) entry which is preliminary data.</text>
</comment>
<evidence type="ECO:0000313" key="3">
    <source>
        <dbReference type="Proteomes" id="UP000807353"/>
    </source>
</evidence>
<keyword evidence="3" id="KW-1185">Reference proteome</keyword>
<dbReference type="EMBL" id="MU150233">
    <property type="protein sequence ID" value="KAF9468441.1"/>
    <property type="molecule type" value="Genomic_DNA"/>
</dbReference>
<sequence length="115" mass="12866">MFLDICGTQFVVSFCLALWGSGWGPLGPWLDDVHRFLCKGKVWKVYISSFSYSNSLKISVKSRVPQQEPQSTYNHGKHELTGHNQIQVVEMGICTTINFISSPNKLRSRGPGSGF</sequence>
<evidence type="ECO:0000256" key="1">
    <source>
        <dbReference type="SAM" id="SignalP"/>
    </source>
</evidence>
<keyword evidence="1" id="KW-0732">Signal</keyword>
<dbReference type="Proteomes" id="UP000807353">
    <property type="component" value="Unassembled WGS sequence"/>
</dbReference>
<evidence type="ECO:0000313" key="2">
    <source>
        <dbReference type="EMBL" id="KAF9468441.1"/>
    </source>
</evidence>
<organism evidence="2 3">
    <name type="scientific">Collybia nuda</name>
    <dbReference type="NCBI Taxonomy" id="64659"/>
    <lineage>
        <taxon>Eukaryota</taxon>
        <taxon>Fungi</taxon>
        <taxon>Dikarya</taxon>
        <taxon>Basidiomycota</taxon>
        <taxon>Agaricomycotina</taxon>
        <taxon>Agaricomycetes</taxon>
        <taxon>Agaricomycetidae</taxon>
        <taxon>Agaricales</taxon>
        <taxon>Tricholomatineae</taxon>
        <taxon>Clitocybaceae</taxon>
        <taxon>Collybia</taxon>
    </lineage>
</organism>
<proteinExistence type="predicted"/>
<feature type="signal peptide" evidence="1">
    <location>
        <begin position="1"/>
        <end position="22"/>
    </location>
</feature>
<feature type="chain" id="PRO_5040283743" evidence="1">
    <location>
        <begin position="23"/>
        <end position="115"/>
    </location>
</feature>
<protein>
    <submittedName>
        <fullName evidence="2">Uncharacterized protein</fullName>
    </submittedName>
</protein>
<name>A0A9P6CJ70_9AGAR</name>